<evidence type="ECO:0000313" key="1">
    <source>
        <dbReference type="EMBL" id="HAD9485044.1"/>
    </source>
</evidence>
<dbReference type="AlphaFoldDB" id="A0A723K8D9"/>
<sequence>MSRLIPENPYTSAGWHSRQNQRARGGVMLNTDSLKNCHKAISTIRRKELLWVPRRHLCTQLSFYNGRAPIHPGAVHGLIKTHDDFHEYLSIIDKGITEYLPKESLVSCNDVWNAIRSDKYIKQSLTKSNIPFESTIDPVRYAKYRVLAGRLKKSEDNRSYGYWKELYDFSKEEINVFNHAYLRFHERLIAIMYGYISGELRIAYANGADSISKYKILLKQLAEIESEFVFKYVFDGSRKLITDLEWDLMIADNVSDFIVTNRNDETLSERALVTELLKIFMEYGEGNCVSAVYRFTRSAFIENDIERKTIQRCWESLCKAVEVRDSARAAYVQEAKK</sequence>
<name>A0A723K8D9_SALER</name>
<organism evidence="1">
    <name type="scientific">Salmonella enterica</name>
    <name type="common">Salmonella choleraesuis</name>
    <dbReference type="NCBI Taxonomy" id="28901"/>
    <lineage>
        <taxon>Bacteria</taxon>
        <taxon>Pseudomonadati</taxon>
        <taxon>Pseudomonadota</taxon>
        <taxon>Gammaproteobacteria</taxon>
        <taxon>Enterobacterales</taxon>
        <taxon>Enterobacteriaceae</taxon>
        <taxon>Salmonella</taxon>
    </lineage>
</organism>
<gene>
    <name evidence="1" type="ORF">G1478_01970</name>
</gene>
<accession>A0A723K8D9</accession>
<comment type="caution">
    <text evidence="1">The sequence shown here is derived from an EMBL/GenBank/DDBJ whole genome shotgun (WGS) entry which is preliminary data.</text>
</comment>
<protein>
    <submittedName>
        <fullName evidence="1">Uncharacterized protein</fullName>
    </submittedName>
</protein>
<reference evidence="1" key="2">
    <citation type="submission" date="2019-01" db="EMBL/GenBank/DDBJ databases">
        <authorList>
            <consortium name="NCBI Pathogen Detection Project"/>
        </authorList>
    </citation>
    <scope>NUCLEOTIDE SEQUENCE</scope>
    <source>
        <strain evidence="1">R17.2117</strain>
    </source>
</reference>
<dbReference type="EMBL" id="DAAQIS010000001">
    <property type="protein sequence ID" value="HAD9485044.1"/>
    <property type="molecule type" value="Genomic_DNA"/>
</dbReference>
<reference evidence="1" key="1">
    <citation type="journal article" date="2018" name="Genome Biol.">
        <title>SKESA: strategic k-mer extension for scrupulous assemblies.</title>
        <authorList>
            <person name="Souvorov A."/>
            <person name="Agarwala R."/>
            <person name="Lipman D.J."/>
        </authorList>
    </citation>
    <scope>NUCLEOTIDE SEQUENCE</scope>
    <source>
        <strain evidence="1">R17.2117</strain>
    </source>
</reference>
<proteinExistence type="predicted"/>